<evidence type="ECO:0000313" key="1">
    <source>
        <dbReference type="EMBL" id="CAG5018427.1"/>
    </source>
</evidence>
<dbReference type="AlphaFoldDB" id="A0A916JIH6"/>
<dbReference type="EMBL" id="CAJRAF010000004">
    <property type="protein sequence ID" value="CAG5018427.1"/>
    <property type="molecule type" value="Genomic_DNA"/>
</dbReference>
<keyword evidence="2" id="KW-1185">Reference proteome</keyword>
<name>A0A916JIH6_9BACT</name>
<evidence type="ECO:0000313" key="2">
    <source>
        <dbReference type="Proteomes" id="UP000680038"/>
    </source>
</evidence>
<dbReference type="RefSeq" id="WP_215242305.1">
    <property type="nucleotide sequence ID" value="NZ_CAJRAF010000004.1"/>
</dbReference>
<gene>
    <name evidence="1" type="ORF">DYBT9275_05999</name>
</gene>
<proteinExistence type="predicted"/>
<protein>
    <submittedName>
        <fullName evidence="1">Uncharacterized protein</fullName>
    </submittedName>
</protein>
<reference evidence="1" key="1">
    <citation type="submission" date="2021-04" db="EMBL/GenBank/DDBJ databases">
        <authorList>
            <person name="Rodrigo-Torres L."/>
            <person name="Arahal R. D."/>
            <person name="Lucena T."/>
        </authorList>
    </citation>
    <scope>NUCLEOTIDE SEQUENCE</scope>
    <source>
        <strain evidence="1">CECT 9275</strain>
    </source>
</reference>
<comment type="caution">
    <text evidence="1">The sequence shown here is derived from an EMBL/GenBank/DDBJ whole genome shotgun (WGS) entry which is preliminary data.</text>
</comment>
<organism evidence="1 2">
    <name type="scientific">Dyadobacter helix</name>
    <dbReference type="NCBI Taxonomy" id="2822344"/>
    <lineage>
        <taxon>Bacteria</taxon>
        <taxon>Pseudomonadati</taxon>
        <taxon>Bacteroidota</taxon>
        <taxon>Cytophagia</taxon>
        <taxon>Cytophagales</taxon>
        <taxon>Spirosomataceae</taxon>
        <taxon>Dyadobacter</taxon>
    </lineage>
</organism>
<accession>A0A916JIH6</accession>
<sequence length="187" mass="20346">MEKSGLSSYSPGTISGVFFTKKDADSAYNALLQRGHQADDIAVLMSDETFSTFENEENLAVQEYDPEAAPAPADSLLAKTKDMISGVIVTATSVISFREWGIVISNALFRKADSTPATDDGKTEDEHFAGYNQLKEHVGSYGDTMKEGGIIISVDPKNKEDRRAIVRAFRANNGHDILGDDGYTELD</sequence>
<dbReference type="Proteomes" id="UP000680038">
    <property type="component" value="Unassembled WGS sequence"/>
</dbReference>